<dbReference type="Gene3D" id="4.10.240.10">
    <property type="entry name" value="Zn(2)-C6 fungal-type DNA-binding domain"/>
    <property type="match status" value="1"/>
</dbReference>
<evidence type="ECO:0000256" key="1">
    <source>
        <dbReference type="ARBA" id="ARBA00022723"/>
    </source>
</evidence>
<dbReference type="InterPro" id="IPR036864">
    <property type="entry name" value="Zn2-C6_fun-type_DNA-bd_sf"/>
</dbReference>
<organism evidence="5 6">
    <name type="scientific">Aplosporella prunicola CBS 121167</name>
    <dbReference type="NCBI Taxonomy" id="1176127"/>
    <lineage>
        <taxon>Eukaryota</taxon>
        <taxon>Fungi</taxon>
        <taxon>Dikarya</taxon>
        <taxon>Ascomycota</taxon>
        <taxon>Pezizomycotina</taxon>
        <taxon>Dothideomycetes</taxon>
        <taxon>Dothideomycetes incertae sedis</taxon>
        <taxon>Botryosphaeriales</taxon>
        <taxon>Aplosporellaceae</taxon>
        <taxon>Aplosporella</taxon>
    </lineage>
</organism>
<evidence type="ECO:0000259" key="4">
    <source>
        <dbReference type="PROSITE" id="PS50048"/>
    </source>
</evidence>
<gene>
    <name evidence="5" type="ORF">K452DRAFT_217511</name>
</gene>
<dbReference type="GeneID" id="54293790"/>
<dbReference type="OrthoDB" id="3034343at2759"/>
<dbReference type="PANTHER" id="PTHR31668:SF10">
    <property type="entry name" value="ZN(II)2CYS6 TRANSCRIPTION FACTOR (EUROFUNG)"/>
    <property type="match status" value="1"/>
</dbReference>
<feature type="domain" description="Zn(2)-C6 fungal-type" evidence="4">
    <location>
        <begin position="15"/>
        <end position="47"/>
    </location>
</feature>
<name>A0A6A6BWI4_9PEZI</name>
<keyword evidence="2" id="KW-0539">Nucleus</keyword>
<dbReference type="InterPro" id="IPR001138">
    <property type="entry name" value="Zn2Cys6_DnaBD"/>
</dbReference>
<dbReference type="InterPro" id="IPR007219">
    <property type="entry name" value="XnlR_reg_dom"/>
</dbReference>
<protein>
    <recommendedName>
        <fullName evidence="4">Zn(2)-C6 fungal-type domain-containing protein</fullName>
    </recommendedName>
</protein>
<dbReference type="Pfam" id="PF04082">
    <property type="entry name" value="Fungal_trans"/>
    <property type="match status" value="1"/>
</dbReference>
<dbReference type="Pfam" id="PF00172">
    <property type="entry name" value="Zn_clus"/>
    <property type="match status" value="1"/>
</dbReference>
<dbReference type="GO" id="GO:0000981">
    <property type="term" value="F:DNA-binding transcription factor activity, RNA polymerase II-specific"/>
    <property type="evidence" value="ECO:0007669"/>
    <property type="project" value="InterPro"/>
</dbReference>
<evidence type="ECO:0000313" key="5">
    <source>
        <dbReference type="EMBL" id="KAF2147071.1"/>
    </source>
</evidence>
<evidence type="ECO:0000256" key="2">
    <source>
        <dbReference type="ARBA" id="ARBA00023242"/>
    </source>
</evidence>
<dbReference type="GO" id="GO:0001080">
    <property type="term" value="P:nitrogen catabolite activation of transcription from RNA polymerase II promoter"/>
    <property type="evidence" value="ECO:0007669"/>
    <property type="project" value="TreeGrafter"/>
</dbReference>
<sequence>MDSQPRPYRSHRIPACDKCRQRKVRCDLEVAGLPCQLCTEKGFDCLFSGTNTSRSSAATADRRDLGRQRKRARLENGQTVFSLRASVTDASADDSGSVALRSSTRQESRQVAQERLRSTSIDENLISNVHQHNRSTSIIVGPMVAEDVNILQQYLTTEQEPDSETSKRPYNVVSSTPRDPAIYLAIPRHRAGLKLAKDPGQGHREILEQILGPNKEEVIRLYFKHIHPSFPVLNEESFMNIEDQGCRVSSALLCQIYAISLTFWNQSESLAHHHCPSEQYFWNLAIAALQDDFLAPTLFTLYPSIIDLLGRPVGSIQGNVINAGRTAALAYSLGLNRDPSGWKTSYRDKDLRIRLFWGCMIVDQWSSFANGIPASILRKQYDVPLPTAPILLTPGKESHDRKQAAECFISLCELSQILGDIMPLVYDLSEPRNDAWKEIRRLERDLDVWEEDLPEYLRADGQEIGTSVSGAKSLRLGYLSIRMLLCRLSLRVASYDDGPGSHDIRQYHLTAVRRAATEIVDFVCSLQSSHLKEFWLSFTGHLIVSATTILLRCAVDTTDVNITETCKETLRKLQRRLSLAKSEDNWDLADMFLERYDEPISRITSTIDRDPDTANRDRSSARALQNLDPFQSQLAYQDQFGLGLGTFSEFNIPMDPLEFQWASAWDMFEGHQENA</sequence>
<dbReference type="EMBL" id="ML995474">
    <property type="protein sequence ID" value="KAF2147071.1"/>
    <property type="molecule type" value="Genomic_DNA"/>
</dbReference>
<dbReference type="Proteomes" id="UP000799438">
    <property type="component" value="Unassembled WGS sequence"/>
</dbReference>
<dbReference type="CDD" id="cd12148">
    <property type="entry name" value="fungal_TF_MHR"/>
    <property type="match status" value="1"/>
</dbReference>
<proteinExistence type="predicted"/>
<dbReference type="GO" id="GO:0006351">
    <property type="term" value="P:DNA-templated transcription"/>
    <property type="evidence" value="ECO:0007669"/>
    <property type="project" value="InterPro"/>
</dbReference>
<dbReference type="GO" id="GO:0008270">
    <property type="term" value="F:zinc ion binding"/>
    <property type="evidence" value="ECO:0007669"/>
    <property type="project" value="InterPro"/>
</dbReference>
<reference evidence="5" key="1">
    <citation type="journal article" date="2020" name="Stud. Mycol.">
        <title>101 Dothideomycetes genomes: a test case for predicting lifestyles and emergence of pathogens.</title>
        <authorList>
            <person name="Haridas S."/>
            <person name="Albert R."/>
            <person name="Binder M."/>
            <person name="Bloem J."/>
            <person name="Labutti K."/>
            <person name="Salamov A."/>
            <person name="Andreopoulos B."/>
            <person name="Baker S."/>
            <person name="Barry K."/>
            <person name="Bills G."/>
            <person name="Bluhm B."/>
            <person name="Cannon C."/>
            <person name="Castanera R."/>
            <person name="Culley D."/>
            <person name="Daum C."/>
            <person name="Ezra D."/>
            <person name="Gonzalez J."/>
            <person name="Henrissat B."/>
            <person name="Kuo A."/>
            <person name="Liang C."/>
            <person name="Lipzen A."/>
            <person name="Lutzoni F."/>
            <person name="Magnuson J."/>
            <person name="Mondo S."/>
            <person name="Nolan M."/>
            <person name="Ohm R."/>
            <person name="Pangilinan J."/>
            <person name="Park H.-J."/>
            <person name="Ramirez L."/>
            <person name="Alfaro M."/>
            <person name="Sun H."/>
            <person name="Tritt A."/>
            <person name="Yoshinaga Y."/>
            <person name="Zwiers L.-H."/>
            <person name="Turgeon B."/>
            <person name="Goodwin S."/>
            <person name="Spatafora J."/>
            <person name="Crous P."/>
            <person name="Grigoriev I."/>
        </authorList>
    </citation>
    <scope>NUCLEOTIDE SEQUENCE</scope>
    <source>
        <strain evidence="5">CBS 121167</strain>
    </source>
</reference>
<dbReference type="SMART" id="SM00906">
    <property type="entry name" value="Fungal_trans"/>
    <property type="match status" value="1"/>
</dbReference>
<dbReference type="InterPro" id="IPR050797">
    <property type="entry name" value="Carb_Metab_Trans_Reg"/>
</dbReference>
<dbReference type="CDD" id="cd00067">
    <property type="entry name" value="GAL4"/>
    <property type="match status" value="1"/>
</dbReference>
<evidence type="ECO:0000313" key="6">
    <source>
        <dbReference type="Proteomes" id="UP000799438"/>
    </source>
</evidence>
<dbReference type="PROSITE" id="PS00463">
    <property type="entry name" value="ZN2_CY6_FUNGAL_1"/>
    <property type="match status" value="1"/>
</dbReference>
<dbReference type="GO" id="GO:0005634">
    <property type="term" value="C:nucleus"/>
    <property type="evidence" value="ECO:0007669"/>
    <property type="project" value="TreeGrafter"/>
</dbReference>
<dbReference type="PROSITE" id="PS50048">
    <property type="entry name" value="ZN2_CY6_FUNGAL_2"/>
    <property type="match status" value="1"/>
</dbReference>
<accession>A0A6A6BWI4</accession>
<feature type="region of interest" description="Disordered" evidence="3">
    <location>
        <begin position="92"/>
        <end position="111"/>
    </location>
</feature>
<evidence type="ECO:0000256" key="3">
    <source>
        <dbReference type="SAM" id="MobiDB-lite"/>
    </source>
</evidence>
<dbReference type="SUPFAM" id="SSF57701">
    <property type="entry name" value="Zn2/Cys6 DNA-binding domain"/>
    <property type="match status" value="1"/>
</dbReference>
<dbReference type="AlphaFoldDB" id="A0A6A6BWI4"/>
<dbReference type="PANTHER" id="PTHR31668">
    <property type="entry name" value="GLUCOSE TRANSPORT TRANSCRIPTION REGULATOR RGT1-RELATED-RELATED"/>
    <property type="match status" value="1"/>
</dbReference>
<dbReference type="SMART" id="SM00066">
    <property type="entry name" value="GAL4"/>
    <property type="match status" value="1"/>
</dbReference>
<dbReference type="GO" id="GO:0003677">
    <property type="term" value="F:DNA binding"/>
    <property type="evidence" value="ECO:0007669"/>
    <property type="project" value="InterPro"/>
</dbReference>
<keyword evidence="6" id="KW-1185">Reference proteome</keyword>
<dbReference type="RefSeq" id="XP_033402779.1">
    <property type="nucleotide sequence ID" value="XM_033536294.1"/>
</dbReference>
<keyword evidence="1" id="KW-0479">Metal-binding</keyword>